<proteinExistence type="predicted"/>
<accession>A0A5C3MJ44</accession>
<keyword evidence="3" id="KW-1185">Reference proteome</keyword>
<evidence type="ECO:0000313" key="3">
    <source>
        <dbReference type="Proteomes" id="UP000305948"/>
    </source>
</evidence>
<gene>
    <name evidence="2" type="ORF">OE88DRAFT_1217931</name>
</gene>
<reference evidence="2 3" key="1">
    <citation type="journal article" date="2019" name="Nat. Ecol. Evol.">
        <title>Megaphylogeny resolves global patterns of mushroom evolution.</title>
        <authorList>
            <person name="Varga T."/>
            <person name="Krizsan K."/>
            <person name="Foldi C."/>
            <person name="Dima B."/>
            <person name="Sanchez-Garcia M."/>
            <person name="Sanchez-Ramirez S."/>
            <person name="Szollosi G.J."/>
            <person name="Szarkandi J.G."/>
            <person name="Papp V."/>
            <person name="Albert L."/>
            <person name="Andreopoulos W."/>
            <person name="Angelini C."/>
            <person name="Antonin V."/>
            <person name="Barry K.W."/>
            <person name="Bougher N.L."/>
            <person name="Buchanan P."/>
            <person name="Buyck B."/>
            <person name="Bense V."/>
            <person name="Catcheside P."/>
            <person name="Chovatia M."/>
            <person name="Cooper J."/>
            <person name="Damon W."/>
            <person name="Desjardin D."/>
            <person name="Finy P."/>
            <person name="Geml J."/>
            <person name="Haridas S."/>
            <person name="Hughes K."/>
            <person name="Justo A."/>
            <person name="Karasinski D."/>
            <person name="Kautmanova I."/>
            <person name="Kiss B."/>
            <person name="Kocsube S."/>
            <person name="Kotiranta H."/>
            <person name="LaButti K.M."/>
            <person name="Lechner B.E."/>
            <person name="Liimatainen K."/>
            <person name="Lipzen A."/>
            <person name="Lukacs Z."/>
            <person name="Mihaltcheva S."/>
            <person name="Morgado L.N."/>
            <person name="Niskanen T."/>
            <person name="Noordeloos M.E."/>
            <person name="Ohm R.A."/>
            <person name="Ortiz-Santana B."/>
            <person name="Ovrebo C."/>
            <person name="Racz N."/>
            <person name="Riley R."/>
            <person name="Savchenko A."/>
            <person name="Shiryaev A."/>
            <person name="Soop K."/>
            <person name="Spirin V."/>
            <person name="Szebenyi C."/>
            <person name="Tomsovsky M."/>
            <person name="Tulloss R.E."/>
            <person name="Uehling J."/>
            <person name="Grigoriev I.V."/>
            <person name="Vagvolgyi C."/>
            <person name="Papp T."/>
            <person name="Martin F.M."/>
            <person name="Miettinen O."/>
            <person name="Hibbett D.S."/>
            <person name="Nagy L.G."/>
        </authorList>
    </citation>
    <scope>NUCLEOTIDE SEQUENCE [LARGE SCALE GENOMIC DNA]</scope>
    <source>
        <strain evidence="2 3">OMC1185</strain>
    </source>
</reference>
<protein>
    <submittedName>
        <fullName evidence="2">Uncharacterized protein</fullName>
    </submittedName>
</protein>
<evidence type="ECO:0000313" key="2">
    <source>
        <dbReference type="EMBL" id="TFK45419.1"/>
    </source>
</evidence>
<feature type="region of interest" description="Disordered" evidence="1">
    <location>
        <begin position="24"/>
        <end position="57"/>
    </location>
</feature>
<evidence type="ECO:0000256" key="1">
    <source>
        <dbReference type="SAM" id="MobiDB-lite"/>
    </source>
</evidence>
<name>A0A5C3MJ44_9AGAM</name>
<feature type="compositionally biased region" description="Low complexity" evidence="1">
    <location>
        <begin position="27"/>
        <end position="57"/>
    </location>
</feature>
<organism evidence="2 3">
    <name type="scientific">Heliocybe sulcata</name>
    <dbReference type="NCBI Taxonomy" id="5364"/>
    <lineage>
        <taxon>Eukaryota</taxon>
        <taxon>Fungi</taxon>
        <taxon>Dikarya</taxon>
        <taxon>Basidiomycota</taxon>
        <taxon>Agaricomycotina</taxon>
        <taxon>Agaricomycetes</taxon>
        <taxon>Gloeophyllales</taxon>
        <taxon>Gloeophyllaceae</taxon>
        <taxon>Heliocybe</taxon>
    </lineage>
</organism>
<dbReference type="Proteomes" id="UP000305948">
    <property type="component" value="Unassembled WGS sequence"/>
</dbReference>
<dbReference type="AlphaFoldDB" id="A0A5C3MJ44"/>
<dbReference type="EMBL" id="ML213544">
    <property type="protein sequence ID" value="TFK45419.1"/>
    <property type="molecule type" value="Genomic_DNA"/>
</dbReference>
<sequence>MYVEVPPKISPTCLQPPTLFRAQIPESSASRPRASSQASSSTLLSSPDAAPSDPSASDSVLAFLSSLSPPQPHLWPVFNRLGISNAECLRALAARPESRVDAFFQKLVQKGEFSVFQVDAIQWGLKDMADRAEYA</sequence>